<evidence type="ECO:0000313" key="2">
    <source>
        <dbReference type="Proteomes" id="UP000294876"/>
    </source>
</evidence>
<dbReference type="EMBL" id="CAAGWG010000001">
    <property type="protein sequence ID" value="VGC63914.1"/>
    <property type="molecule type" value="Genomic_DNA"/>
</dbReference>
<evidence type="ECO:0000313" key="1">
    <source>
        <dbReference type="EMBL" id="VGC63914.1"/>
    </source>
</evidence>
<organism evidence="1 2">
    <name type="scientific">Klebsiella pneumoniae</name>
    <dbReference type="NCBI Taxonomy" id="573"/>
    <lineage>
        <taxon>Bacteria</taxon>
        <taxon>Pseudomonadati</taxon>
        <taxon>Pseudomonadota</taxon>
        <taxon>Gammaproteobacteria</taxon>
        <taxon>Enterobacterales</taxon>
        <taxon>Enterobacteriaceae</taxon>
        <taxon>Klebsiella/Raoultella group</taxon>
        <taxon>Klebsiella</taxon>
        <taxon>Klebsiella pneumoniae complex</taxon>
    </lineage>
</organism>
<name>A0AB74QI11_KLEPN</name>
<comment type="caution">
    <text evidence="1">The sequence shown here is derived from an EMBL/GenBank/DDBJ whole genome shotgun (WGS) entry which is preliminary data.</text>
</comment>
<protein>
    <submittedName>
        <fullName evidence="1">Uncharacterized protein</fullName>
    </submittedName>
</protein>
<sequence length="116" mass="12885">MARTGNSRRPVINITRHDQIATELDLTGHSFLYQLLLVAARKIVHQPQVKIGWETLNATGHPHRIPPLNDFPAHCERYDLLIVVRTHCLNTFIVVGINAGCGTLASCMSSFAREAS</sequence>
<gene>
    <name evidence="1" type="ORF">SAMEA104567804_00010</name>
</gene>
<reference evidence="1 2" key="1">
    <citation type="submission" date="2019-03" db="EMBL/GenBank/DDBJ databases">
        <authorList>
            <consortium name="Pathogen Informatics"/>
        </authorList>
    </citation>
    <scope>NUCLEOTIDE SEQUENCE [LARGE SCALE GENOMIC DNA]</scope>
    <source>
        <strain evidence="1 2">5012STDY7312589</strain>
    </source>
</reference>
<dbReference type="AlphaFoldDB" id="A0AB74QI11"/>
<proteinExistence type="predicted"/>
<accession>A0AB74QI11</accession>
<dbReference type="Proteomes" id="UP000294876">
    <property type="component" value="Unassembled WGS sequence"/>
</dbReference>